<keyword evidence="3" id="KW-1185">Reference proteome</keyword>
<dbReference type="AlphaFoldDB" id="A0AAV1S4F3"/>
<keyword evidence="1" id="KW-0732">Signal</keyword>
<reference evidence="2 3" key="1">
    <citation type="submission" date="2024-01" db="EMBL/GenBank/DDBJ databases">
        <authorList>
            <person name="Waweru B."/>
        </authorList>
    </citation>
    <scope>NUCLEOTIDE SEQUENCE [LARGE SCALE GENOMIC DNA]</scope>
</reference>
<evidence type="ECO:0000256" key="1">
    <source>
        <dbReference type="SAM" id="SignalP"/>
    </source>
</evidence>
<organism evidence="2 3">
    <name type="scientific">Dovyalis caffra</name>
    <dbReference type="NCBI Taxonomy" id="77055"/>
    <lineage>
        <taxon>Eukaryota</taxon>
        <taxon>Viridiplantae</taxon>
        <taxon>Streptophyta</taxon>
        <taxon>Embryophyta</taxon>
        <taxon>Tracheophyta</taxon>
        <taxon>Spermatophyta</taxon>
        <taxon>Magnoliopsida</taxon>
        <taxon>eudicotyledons</taxon>
        <taxon>Gunneridae</taxon>
        <taxon>Pentapetalae</taxon>
        <taxon>rosids</taxon>
        <taxon>fabids</taxon>
        <taxon>Malpighiales</taxon>
        <taxon>Salicaceae</taxon>
        <taxon>Flacourtieae</taxon>
        <taxon>Dovyalis</taxon>
    </lineage>
</organism>
<protein>
    <submittedName>
        <fullName evidence="2">Uncharacterized protein</fullName>
    </submittedName>
</protein>
<sequence>MLWRMCIILVFSIHSWTKCQICGNGLWYVAGRMICALKADMQESLTPYSYKLTFTKQSNYNYCKWYQVPVTTEEMMELTVSTRVILLNAQIESLSSDSDFCIQDRLTLRDSLAEEAADSRVIAGARKFMRKQYTRKAFSSLSFN</sequence>
<dbReference type="EMBL" id="CAWUPB010001173">
    <property type="protein sequence ID" value="CAK7346086.1"/>
    <property type="molecule type" value="Genomic_DNA"/>
</dbReference>
<dbReference type="Proteomes" id="UP001314170">
    <property type="component" value="Unassembled WGS sequence"/>
</dbReference>
<accession>A0AAV1S4F3</accession>
<feature type="chain" id="PRO_5043561681" evidence="1">
    <location>
        <begin position="20"/>
        <end position="144"/>
    </location>
</feature>
<name>A0AAV1S4F3_9ROSI</name>
<gene>
    <name evidence="2" type="ORF">DCAF_LOCUS18756</name>
</gene>
<comment type="caution">
    <text evidence="2">The sequence shown here is derived from an EMBL/GenBank/DDBJ whole genome shotgun (WGS) entry which is preliminary data.</text>
</comment>
<feature type="signal peptide" evidence="1">
    <location>
        <begin position="1"/>
        <end position="19"/>
    </location>
</feature>
<evidence type="ECO:0000313" key="2">
    <source>
        <dbReference type="EMBL" id="CAK7346086.1"/>
    </source>
</evidence>
<proteinExistence type="predicted"/>
<evidence type="ECO:0000313" key="3">
    <source>
        <dbReference type="Proteomes" id="UP001314170"/>
    </source>
</evidence>